<evidence type="ECO:0000313" key="2">
    <source>
        <dbReference type="EMBL" id="CAF0764077.1"/>
    </source>
</evidence>
<sequence>MIYLEDLPNELILSLFSYLTKFELLKSFLKLNIRFNILLSNYIHHINLSSILTKNQIDKYSKNYFPYINNDIYSLTFDNYEIGKYFLEKIKFIQLENLYKIKLIDNGIDLQDDLFEIFKPNILNLVITSLNQEKKRWKFSSTSVKQLQIELQTGDIAKNFLTNQFDVISTSILVDIRITFSKLSEYFQLFNCQFSIHIHKLCVSIFSIDKTDYHHLSILPYLNEFQLEICQIPFYLIQFLIPSNENLKRFAFIGQTTTINAKSWKILLEKYISLEQFHLYLSNNKSIDLFDIEEWKYEFPKYLVKYNSLNNSFQICSSKFDIFDRLYLNESIEHLNHIEYPNKIVHLIIRSQYWCSYFDLSLNIQNELITRFHRIKRLSTTYRQLEYFLKSNFLNQIQQLDLEFLENYCVIQTDIAEKFLNLKSISLSSIYDGIHELQLHTIIKDILLNKLSNIIYISIDAIQIIDDEHVENSISQWYLLENNQPIINYIPGKSLSIWF</sequence>
<dbReference type="EMBL" id="CAJNOI010000007">
    <property type="protein sequence ID" value="CAF0764077.1"/>
    <property type="molecule type" value="Genomic_DNA"/>
</dbReference>
<comment type="caution">
    <text evidence="3">The sequence shown here is derived from an EMBL/GenBank/DDBJ whole genome shotgun (WGS) entry which is preliminary data.</text>
</comment>
<dbReference type="AlphaFoldDB" id="A0A814J3Y5"/>
<dbReference type="Proteomes" id="UP000663832">
    <property type="component" value="Unassembled WGS sequence"/>
</dbReference>
<feature type="domain" description="F-box" evidence="1">
    <location>
        <begin position="1"/>
        <end position="51"/>
    </location>
</feature>
<name>A0A814J3Y5_9BILA</name>
<evidence type="ECO:0000313" key="4">
    <source>
        <dbReference type="Proteomes" id="UP000663832"/>
    </source>
</evidence>
<dbReference type="EMBL" id="CAJNOM010000093">
    <property type="protein sequence ID" value="CAF1032322.1"/>
    <property type="molecule type" value="Genomic_DNA"/>
</dbReference>
<dbReference type="InterPro" id="IPR001810">
    <property type="entry name" value="F-box_dom"/>
</dbReference>
<reference evidence="3" key="1">
    <citation type="submission" date="2021-02" db="EMBL/GenBank/DDBJ databases">
        <authorList>
            <person name="Nowell W R."/>
        </authorList>
    </citation>
    <scope>NUCLEOTIDE SEQUENCE</scope>
</reference>
<gene>
    <name evidence="2" type="ORF">BJG266_LOCUS3180</name>
    <name evidence="3" type="ORF">QVE165_LOCUS16610</name>
</gene>
<evidence type="ECO:0000313" key="3">
    <source>
        <dbReference type="EMBL" id="CAF1032322.1"/>
    </source>
</evidence>
<evidence type="ECO:0000259" key="1">
    <source>
        <dbReference type="PROSITE" id="PS50181"/>
    </source>
</evidence>
<protein>
    <recommendedName>
        <fullName evidence="1">F-box domain-containing protein</fullName>
    </recommendedName>
</protein>
<accession>A0A814J3Y5</accession>
<organism evidence="3 4">
    <name type="scientific">Adineta steineri</name>
    <dbReference type="NCBI Taxonomy" id="433720"/>
    <lineage>
        <taxon>Eukaryota</taxon>
        <taxon>Metazoa</taxon>
        <taxon>Spiralia</taxon>
        <taxon>Gnathifera</taxon>
        <taxon>Rotifera</taxon>
        <taxon>Eurotatoria</taxon>
        <taxon>Bdelloidea</taxon>
        <taxon>Adinetida</taxon>
        <taxon>Adinetidae</taxon>
        <taxon>Adineta</taxon>
    </lineage>
</organism>
<keyword evidence="4" id="KW-1185">Reference proteome</keyword>
<dbReference type="Proteomes" id="UP000663877">
    <property type="component" value="Unassembled WGS sequence"/>
</dbReference>
<dbReference type="OrthoDB" id="9984799at2759"/>
<proteinExistence type="predicted"/>
<dbReference type="PROSITE" id="PS50181">
    <property type="entry name" value="FBOX"/>
    <property type="match status" value="1"/>
</dbReference>